<dbReference type="AlphaFoldDB" id="A0A9N8DKS2"/>
<keyword evidence="1" id="KW-0175">Coiled coil</keyword>
<dbReference type="EMBL" id="CAICTM010000182">
    <property type="protein sequence ID" value="CAB9504006.1"/>
    <property type="molecule type" value="Genomic_DNA"/>
</dbReference>
<evidence type="ECO:0000256" key="2">
    <source>
        <dbReference type="SAM" id="SignalP"/>
    </source>
</evidence>
<keyword evidence="4" id="KW-1185">Reference proteome</keyword>
<name>A0A9N8DKS2_9STRA</name>
<feature type="coiled-coil region" evidence="1">
    <location>
        <begin position="71"/>
        <end position="108"/>
    </location>
</feature>
<sequence length="126" mass="13726">MKLISVASLALVLFVSDLASAFTLPVAPTTTSISISATINKTKLQSQKLSDIDEMCIENVAELCLQADEALAADECNFEEHEALLNQLEDQKALLEAHVNRIDNLVHRLKADGLAKEEPEPTYFAG</sequence>
<evidence type="ECO:0000313" key="4">
    <source>
        <dbReference type="Proteomes" id="UP001153069"/>
    </source>
</evidence>
<evidence type="ECO:0000256" key="1">
    <source>
        <dbReference type="SAM" id="Coils"/>
    </source>
</evidence>
<dbReference type="OrthoDB" id="48270at2759"/>
<feature type="signal peptide" evidence="2">
    <location>
        <begin position="1"/>
        <end position="21"/>
    </location>
</feature>
<comment type="caution">
    <text evidence="3">The sequence shown here is derived from an EMBL/GenBank/DDBJ whole genome shotgun (WGS) entry which is preliminary data.</text>
</comment>
<feature type="chain" id="PRO_5040481735" evidence="2">
    <location>
        <begin position="22"/>
        <end position="126"/>
    </location>
</feature>
<gene>
    <name evidence="3" type="ORF">SEMRO_183_G079570.1</name>
</gene>
<proteinExistence type="predicted"/>
<dbReference type="Proteomes" id="UP001153069">
    <property type="component" value="Unassembled WGS sequence"/>
</dbReference>
<protein>
    <submittedName>
        <fullName evidence="3">Uncharacterized protein</fullName>
    </submittedName>
</protein>
<keyword evidence="2" id="KW-0732">Signal</keyword>
<reference evidence="3" key="1">
    <citation type="submission" date="2020-06" db="EMBL/GenBank/DDBJ databases">
        <authorList>
            <consortium name="Plant Systems Biology data submission"/>
        </authorList>
    </citation>
    <scope>NUCLEOTIDE SEQUENCE</scope>
    <source>
        <strain evidence="3">D6</strain>
    </source>
</reference>
<organism evidence="3 4">
    <name type="scientific">Seminavis robusta</name>
    <dbReference type="NCBI Taxonomy" id="568900"/>
    <lineage>
        <taxon>Eukaryota</taxon>
        <taxon>Sar</taxon>
        <taxon>Stramenopiles</taxon>
        <taxon>Ochrophyta</taxon>
        <taxon>Bacillariophyta</taxon>
        <taxon>Bacillariophyceae</taxon>
        <taxon>Bacillariophycidae</taxon>
        <taxon>Naviculales</taxon>
        <taxon>Naviculaceae</taxon>
        <taxon>Seminavis</taxon>
    </lineage>
</organism>
<evidence type="ECO:0000313" key="3">
    <source>
        <dbReference type="EMBL" id="CAB9504006.1"/>
    </source>
</evidence>
<accession>A0A9N8DKS2</accession>